<gene>
    <name evidence="3 4" type="primary">LOC6901933</name>
</gene>
<evidence type="ECO:0000313" key="2">
    <source>
        <dbReference type="Proteomes" id="UP000001819"/>
    </source>
</evidence>
<accession>A0A6I8VH55</accession>
<feature type="region of interest" description="Disordered" evidence="1">
    <location>
        <begin position="85"/>
        <end position="104"/>
    </location>
</feature>
<dbReference type="KEGG" id="dpo:6901933"/>
<proteinExistence type="predicted"/>
<organism evidence="2 3">
    <name type="scientific">Drosophila pseudoobscura pseudoobscura</name>
    <name type="common">Fruit fly</name>
    <dbReference type="NCBI Taxonomy" id="46245"/>
    <lineage>
        <taxon>Eukaryota</taxon>
        <taxon>Metazoa</taxon>
        <taxon>Ecdysozoa</taxon>
        <taxon>Arthropoda</taxon>
        <taxon>Hexapoda</taxon>
        <taxon>Insecta</taxon>
        <taxon>Pterygota</taxon>
        <taxon>Neoptera</taxon>
        <taxon>Endopterygota</taxon>
        <taxon>Diptera</taxon>
        <taxon>Brachycera</taxon>
        <taxon>Muscomorpha</taxon>
        <taxon>Ephydroidea</taxon>
        <taxon>Drosophilidae</taxon>
        <taxon>Drosophila</taxon>
        <taxon>Sophophora</taxon>
    </lineage>
</organism>
<protein>
    <submittedName>
        <fullName evidence="3 4">Uncharacterized protein</fullName>
    </submittedName>
</protein>
<evidence type="ECO:0000256" key="1">
    <source>
        <dbReference type="SAM" id="MobiDB-lite"/>
    </source>
</evidence>
<evidence type="ECO:0000313" key="4">
    <source>
        <dbReference type="RefSeq" id="XP_015041014.2"/>
    </source>
</evidence>
<dbReference type="Proteomes" id="UP000001819">
    <property type="component" value="Chromosome X"/>
</dbReference>
<evidence type="ECO:0000313" key="3">
    <source>
        <dbReference type="RefSeq" id="XP_015041013.2"/>
    </source>
</evidence>
<dbReference type="AlphaFoldDB" id="A0A6I8VH55"/>
<sequence length="356" mass="39543">MSCEEASGDKAVDQHPNMHQAIVGLVEHAKRLKMLTVDGIGAEWSVSVGRPTSSGQGWRGPALPSRFLKRNRKFETKMLRLLRRWDSDREATTKPPAPPPTQQSLANALKLTSNMIESYKTSEIQVDKLIEESLSLYSNLITQTQMNRNIQLIQQLEIETNDRILDQLHIDFDLEYESGNVLANPRSNFQPFQCPSCSKGFPEQKSVGIQTQEHYYFPSLRGQDGALVVAAIVNMDHPKGDSSQGGSNNSMEEIVQGLKGISNFCQIMTNYNDRFKHNKTVLTCGDVSKADTQLLQDKIRVRCQLNICFYKMMIVAESELMNQLSHKEEAIGTGGAGADAGAGAWDESCGDGQAKM</sequence>
<reference evidence="3 4" key="1">
    <citation type="submission" date="2025-04" db="UniProtKB">
        <authorList>
            <consortium name="RefSeq"/>
        </authorList>
    </citation>
    <scope>IDENTIFICATION</scope>
    <source>
        <strain evidence="3 4">MV-25-SWS-2005</strain>
        <tissue evidence="3 4">Whole body</tissue>
    </source>
</reference>
<keyword evidence="2" id="KW-1185">Reference proteome</keyword>
<dbReference type="RefSeq" id="XP_015041013.2">
    <property type="nucleotide sequence ID" value="XM_015185527.2"/>
</dbReference>
<name>A0A6I8VH55_DROPS</name>
<dbReference type="RefSeq" id="XP_015041014.2">
    <property type="nucleotide sequence ID" value="XM_015185528.2"/>
</dbReference>